<reference evidence="1 2" key="1">
    <citation type="journal article" date="2016" name="Nat. Commun.">
        <title>Extremotolerant tardigrade genome and improved radiotolerance of human cultured cells by tardigrade-unique protein.</title>
        <authorList>
            <person name="Hashimoto T."/>
            <person name="Horikawa D.D."/>
            <person name="Saito Y."/>
            <person name="Kuwahara H."/>
            <person name="Kozuka-Hata H."/>
            <person name="Shin-I T."/>
            <person name="Minakuchi Y."/>
            <person name="Ohishi K."/>
            <person name="Motoyama A."/>
            <person name="Aizu T."/>
            <person name="Enomoto A."/>
            <person name="Kondo K."/>
            <person name="Tanaka S."/>
            <person name="Hara Y."/>
            <person name="Koshikawa S."/>
            <person name="Sagara H."/>
            <person name="Miura T."/>
            <person name="Yokobori S."/>
            <person name="Miyagawa K."/>
            <person name="Suzuki Y."/>
            <person name="Kubo T."/>
            <person name="Oyama M."/>
            <person name="Kohara Y."/>
            <person name="Fujiyama A."/>
            <person name="Arakawa K."/>
            <person name="Katayama T."/>
            <person name="Toyoda A."/>
            <person name="Kunieda T."/>
        </authorList>
    </citation>
    <scope>NUCLEOTIDE SEQUENCE [LARGE SCALE GENOMIC DNA]</scope>
    <source>
        <strain evidence="1 2">YOKOZUNA-1</strain>
    </source>
</reference>
<evidence type="ECO:0000313" key="2">
    <source>
        <dbReference type="Proteomes" id="UP000186922"/>
    </source>
</evidence>
<proteinExistence type="predicted"/>
<dbReference type="EMBL" id="BDGG01000001">
    <property type="protein sequence ID" value="GAU90314.1"/>
    <property type="molecule type" value="Genomic_DNA"/>
</dbReference>
<name>A0A1D1UKT5_RAMVA</name>
<accession>A0A1D1UKT5</accession>
<sequence>MTNVRRIAKLMILLFYRKGANYLQRSPAVANRGCHRPDGQRRGDGLSGMPTGSGPLLAVCQAYRTDIHTADREHKMDIRCQRRREADVNLQTAIQGQYGDRRRLPRLAFLLQPCRSTLRPLPSFLQLRRT</sequence>
<comment type="caution">
    <text evidence="1">The sequence shown here is derived from an EMBL/GenBank/DDBJ whole genome shotgun (WGS) entry which is preliminary data.</text>
</comment>
<keyword evidence="2" id="KW-1185">Reference proteome</keyword>
<organism evidence="1 2">
    <name type="scientific">Ramazzottius varieornatus</name>
    <name type="common">Water bear</name>
    <name type="synonym">Tardigrade</name>
    <dbReference type="NCBI Taxonomy" id="947166"/>
    <lineage>
        <taxon>Eukaryota</taxon>
        <taxon>Metazoa</taxon>
        <taxon>Ecdysozoa</taxon>
        <taxon>Tardigrada</taxon>
        <taxon>Eutardigrada</taxon>
        <taxon>Parachela</taxon>
        <taxon>Hypsibioidea</taxon>
        <taxon>Ramazzottiidae</taxon>
        <taxon>Ramazzottius</taxon>
    </lineage>
</organism>
<gene>
    <name evidence="1" type="primary">RvY_02747</name>
    <name evidence="1" type="synonym">RvY_02747.2</name>
    <name evidence="1" type="ORF">RvY_02747-2</name>
</gene>
<dbReference type="AlphaFoldDB" id="A0A1D1UKT5"/>
<evidence type="ECO:0000313" key="1">
    <source>
        <dbReference type="EMBL" id="GAU90314.1"/>
    </source>
</evidence>
<dbReference type="Proteomes" id="UP000186922">
    <property type="component" value="Unassembled WGS sequence"/>
</dbReference>
<protein>
    <submittedName>
        <fullName evidence="1">Uncharacterized protein</fullName>
    </submittedName>
</protein>